<dbReference type="Gene3D" id="3.30.450.40">
    <property type="match status" value="1"/>
</dbReference>
<dbReference type="InterPro" id="IPR014757">
    <property type="entry name" value="Tscrpt_reg_IclR_C"/>
</dbReference>
<dbReference type="EMBL" id="CP092109">
    <property type="protein sequence ID" value="UWZ81380.1"/>
    <property type="molecule type" value="Genomic_DNA"/>
</dbReference>
<dbReference type="SMART" id="SM00346">
    <property type="entry name" value="HTH_ICLR"/>
    <property type="match status" value="1"/>
</dbReference>
<dbReference type="Pfam" id="PF09339">
    <property type="entry name" value="HTH_IclR"/>
    <property type="match status" value="1"/>
</dbReference>
<dbReference type="PANTHER" id="PTHR30136">
    <property type="entry name" value="HELIX-TURN-HELIX TRANSCRIPTIONAL REGULATOR, ICLR FAMILY"/>
    <property type="match status" value="1"/>
</dbReference>
<feature type="domain" description="HTH iclR-type" evidence="4">
    <location>
        <begin position="11"/>
        <end position="73"/>
    </location>
</feature>
<keyword evidence="7" id="KW-1185">Reference proteome</keyword>
<dbReference type="RefSeq" id="WP_260749755.1">
    <property type="nucleotide sequence ID" value="NZ_CP092109.1"/>
</dbReference>
<sequence>MPAREKESYSIRSVDNALALLEALSEEDEELSLSRLSERMGLNKASVFRLLATFERRGYVERRQGSRDYQLGPSAYEIGQKLLSRMGLLRKARPVMEKLVRECDEAAYLVVRRSDDALFLDMVDNLQQVKVVSLVGRRLPLESCAAGKIFLAFDDNIEQDLKDKLTKEERESIRRQGFAGDCHGIGEGGSCIAVPLFDAAAEVAGVLALVGPEFRMPSERIEKQLLPALKNAGETICSKLGYLGYALKQTH</sequence>
<name>A0ABY5ZU39_9BACT</name>
<dbReference type="Gene3D" id="1.10.10.10">
    <property type="entry name" value="Winged helix-like DNA-binding domain superfamily/Winged helix DNA-binding domain"/>
    <property type="match status" value="1"/>
</dbReference>
<dbReference type="InterPro" id="IPR029016">
    <property type="entry name" value="GAF-like_dom_sf"/>
</dbReference>
<dbReference type="Proteomes" id="UP001060414">
    <property type="component" value="Chromosome"/>
</dbReference>
<evidence type="ECO:0000259" key="5">
    <source>
        <dbReference type="PROSITE" id="PS51078"/>
    </source>
</evidence>
<feature type="domain" description="IclR-ED" evidence="5">
    <location>
        <begin position="74"/>
        <end position="242"/>
    </location>
</feature>
<evidence type="ECO:0000256" key="2">
    <source>
        <dbReference type="ARBA" id="ARBA00023125"/>
    </source>
</evidence>
<evidence type="ECO:0000259" key="4">
    <source>
        <dbReference type="PROSITE" id="PS51077"/>
    </source>
</evidence>
<evidence type="ECO:0000256" key="3">
    <source>
        <dbReference type="ARBA" id="ARBA00023163"/>
    </source>
</evidence>
<dbReference type="InterPro" id="IPR036390">
    <property type="entry name" value="WH_DNA-bd_sf"/>
</dbReference>
<dbReference type="InterPro" id="IPR050707">
    <property type="entry name" value="HTH_MetabolicPath_Reg"/>
</dbReference>
<keyword evidence="2" id="KW-0238">DNA-binding</keyword>
<protein>
    <submittedName>
        <fullName evidence="6">IclR family transcriptional regulator</fullName>
    </submittedName>
</protein>
<keyword evidence="1" id="KW-0805">Transcription regulation</keyword>
<dbReference type="InterPro" id="IPR005471">
    <property type="entry name" value="Tscrpt_reg_IclR_N"/>
</dbReference>
<keyword evidence="3" id="KW-0804">Transcription</keyword>
<dbReference type="PROSITE" id="PS51077">
    <property type="entry name" value="HTH_ICLR"/>
    <property type="match status" value="1"/>
</dbReference>
<reference evidence="6" key="1">
    <citation type="journal article" date="2022" name="Environ. Microbiol.">
        <title>Geoalkalibacter halelectricus SAP #1 sp. nov. possessing extracellular electron transfer and mineral#reducing capabilities from a haloalkaline environment.</title>
        <authorList>
            <person name="Yadav S."/>
            <person name="Singh R."/>
            <person name="Sundharam S.S."/>
            <person name="Chaudhary S."/>
            <person name="Krishnamurthi S."/>
            <person name="Patil S.A."/>
        </authorList>
    </citation>
    <scope>NUCLEOTIDE SEQUENCE</scope>
    <source>
        <strain evidence="6">SAP-1</strain>
    </source>
</reference>
<dbReference type="PROSITE" id="PS51078">
    <property type="entry name" value="ICLR_ED"/>
    <property type="match status" value="1"/>
</dbReference>
<proteinExistence type="predicted"/>
<dbReference type="PANTHER" id="PTHR30136:SF24">
    <property type="entry name" value="HTH-TYPE TRANSCRIPTIONAL REPRESSOR ALLR"/>
    <property type="match status" value="1"/>
</dbReference>
<accession>A0ABY5ZU39</accession>
<dbReference type="InterPro" id="IPR036388">
    <property type="entry name" value="WH-like_DNA-bd_sf"/>
</dbReference>
<gene>
    <name evidence="6" type="ORF">L9S41_08295</name>
</gene>
<evidence type="ECO:0000313" key="7">
    <source>
        <dbReference type="Proteomes" id="UP001060414"/>
    </source>
</evidence>
<evidence type="ECO:0000313" key="6">
    <source>
        <dbReference type="EMBL" id="UWZ81380.1"/>
    </source>
</evidence>
<organism evidence="6 7">
    <name type="scientific">Geoalkalibacter halelectricus</name>
    <dbReference type="NCBI Taxonomy" id="2847045"/>
    <lineage>
        <taxon>Bacteria</taxon>
        <taxon>Pseudomonadati</taxon>
        <taxon>Thermodesulfobacteriota</taxon>
        <taxon>Desulfuromonadia</taxon>
        <taxon>Desulfuromonadales</taxon>
        <taxon>Geoalkalibacteraceae</taxon>
        <taxon>Geoalkalibacter</taxon>
    </lineage>
</organism>
<dbReference type="SUPFAM" id="SSF55781">
    <property type="entry name" value="GAF domain-like"/>
    <property type="match status" value="1"/>
</dbReference>
<dbReference type="Pfam" id="PF01614">
    <property type="entry name" value="IclR_C"/>
    <property type="match status" value="1"/>
</dbReference>
<evidence type="ECO:0000256" key="1">
    <source>
        <dbReference type="ARBA" id="ARBA00023015"/>
    </source>
</evidence>
<dbReference type="SUPFAM" id="SSF46785">
    <property type="entry name" value="Winged helix' DNA-binding domain"/>
    <property type="match status" value="1"/>
</dbReference>